<reference evidence="3" key="1">
    <citation type="submission" date="2016-11" db="EMBL/GenBank/DDBJ databases">
        <authorList>
            <person name="Varghese N."/>
            <person name="Submissions S."/>
        </authorList>
    </citation>
    <scope>NUCLEOTIDE SEQUENCE [LARGE SCALE GENOMIC DNA]</scope>
    <source>
        <strain evidence="3">DSM 26884</strain>
    </source>
</reference>
<sequence>MIHIGYYEENKAYIGLYADYMYSYLFGILFYASKILLNADRCLGT</sequence>
<keyword evidence="1" id="KW-0472">Membrane</keyword>
<evidence type="ECO:0000256" key="1">
    <source>
        <dbReference type="SAM" id="Phobius"/>
    </source>
</evidence>
<keyword evidence="1" id="KW-0812">Transmembrane</keyword>
<gene>
    <name evidence="2" type="ORF">SAMN05444350_10586</name>
</gene>
<accession>A0A1M6CWV6</accession>
<dbReference type="Proteomes" id="UP000184192">
    <property type="component" value="Unassembled WGS sequence"/>
</dbReference>
<feature type="transmembrane region" description="Helical" evidence="1">
    <location>
        <begin position="20"/>
        <end position="37"/>
    </location>
</feature>
<keyword evidence="1" id="KW-1133">Transmembrane helix</keyword>
<proteinExistence type="predicted"/>
<evidence type="ECO:0000313" key="3">
    <source>
        <dbReference type="Proteomes" id="UP000184192"/>
    </source>
</evidence>
<dbReference type="AlphaFoldDB" id="A0A1M6CWV6"/>
<dbReference type="EMBL" id="FQZN01000005">
    <property type="protein sequence ID" value="SHI65341.1"/>
    <property type="molecule type" value="Genomic_DNA"/>
</dbReference>
<name>A0A1M6CWV6_9BACE</name>
<evidence type="ECO:0000313" key="2">
    <source>
        <dbReference type="EMBL" id="SHI65341.1"/>
    </source>
</evidence>
<organism evidence="2 3">
    <name type="scientific">Bacteroides stercorirosoris</name>
    <dbReference type="NCBI Taxonomy" id="871324"/>
    <lineage>
        <taxon>Bacteria</taxon>
        <taxon>Pseudomonadati</taxon>
        <taxon>Bacteroidota</taxon>
        <taxon>Bacteroidia</taxon>
        <taxon>Bacteroidales</taxon>
        <taxon>Bacteroidaceae</taxon>
        <taxon>Bacteroides</taxon>
    </lineage>
</organism>
<keyword evidence="3" id="KW-1185">Reference proteome</keyword>
<protein>
    <submittedName>
        <fullName evidence="2">Uncharacterized protein</fullName>
    </submittedName>
</protein>